<proteinExistence type="predicted"/>
<organism evidence="1 2">
    <name type="scientific">Legionella geestiana</name>
    <dbReference type="NCBI Taxonomy" id="45065"/>
    <lineage>
        <taxon>Bacteria</taxon>
        <taxon>Pseudomonadati</taxon>
        <taxon>Pseudomonadota</taxon>
        <taxon>Gammaproteobacteria</taxon>
        <taxon>Legionellales</taxon>
        <taxon>Legionellaceae</taxon>
        <taxon>Legionella</taxon>
    </lineage>
</organism>
<keyword evidence="2" id="KW-1185">Reference proteome</keyword>
<protein>
    <submittedName>
        <fullName evidence="1">Uncharacterized protein</fullName>
    </submittedName>
</protein>
<evidence type="ECO:0000313" key="1">
    <source>
        <dbReference type="EMBL" id="KTD02350.1"/>
    </source>
</evidence>
<dbReference type="OrthoDB" id="5653869at2"/>
<dbReference type="PATRIC" id="fig|45065.4.peg.722"/>
<sequence>MNRESTIKQLVHDFECKAHNLPDSTLELLEAGKLVIQLARPVEGEAGGKGAGVKIAVPRIRP</sequence>
<name>A0A0W0U2J1_9GAMM</name>
<dbReference type="AlphaFoldDB" id="A0A0W0U2J1"/>
<evidence type="ECO:0000313" key="2">
    <source>
        <dbReference type="Proteomes" id="UP000054785"/>
    </source>
</evidence>
<comment type="caution">
    <text evidence="1">The sequence shown here is derived from an EMBL/GenBank/DDBJ whole genome shotgun (WGS) entry which is preliminary data.</text>
</comment>
<dbReference type="EMBL" id="LNYC01000020">
    <property type="protein sequence ID" value="KTD02350.1"/>
    <property type="molecule type" value="Genomic_DNA"/>
</dbReference>
<dbReference type="RefSeq" id="WP_035901825.1">
    <property type="nucleotide sequence ID" value="NZ_CAAAHN010000009.1"/>
</dbReference>
<reference evidence="1 2" key="1">
    <citation type="submission" date="2015-11" db="EMBL/GenBank/DDBJ databases">
        <title>Genomic analysis of 38 Legionella species identifies large and diverse effector repertoires.</title>
        <authorList>
            <person name="Burstein D."/>
            <person name="Amaro F."/>
            <person name="Zusman T."/>
            <person name="Lifshitz Z."/>
            <person name="Cohen O."/>
            <person name="Gilbert J.A."/>
            <person name="Pupko T."/>
            <person name="Shuman H.A."/>
            <person name="Segal G."/>
        </authorList>
    </citation>
    <scope>NUCLEOTIDE SEQUENCE [LARGE SCALE GENOMIC DNA]</scope>
    <source>
        <strain evidence="1 2">ATCC 49504</strain>
    </source>
</reference>
<gene>
    <name evidence="1" type="ORF">Lgee_0679</name>
</gene>
<dbReference type="Proteomes" id="UP000054785">
    <property type="component" value="Unassembled WGS sequence"/>
</dbReference>
<accession>A0A0W0U2J1</accession>